<evidence type="ECO:0000313" key="5">
    <source>
        <dbReference type="EMBL" id="QJH97122.1"/>
    </source>
</evidence>
<evidence type="ECO:0000256" key="1">
    <source>
        <dbReference type="SAM" id="MobiDB-lite"/>
    </source>
</evidence>
<dbReference type="EMBL" id="MT144674">
    <property type="protein sequence ID" value="QJH97122.1"/>
    <property type="molecule type" value="Genomic_DNA"/>
</dbReference>
<evidence type="ECO:0000313" key="4">
    <source>
        <dbReference type="EMBL" id="QJA80112.1"/>
    </source>
</evidence>
<proteinExistence type="predicted"/>
<reference evidence="2" key="1">
    <citation type="submission" date="2020-03" db="EMBL/GenBank/DDBJ databases">
        <title>The deep terrestrial virosphere.</title>
        <authorList>
            <person name="Holmfeldt K."/>
            <person name="Nilsson E."/>
            <person name="Simone D."/>
            <person name="Lopez-Fernandez M."/>
            <person name="Wu X."/>
            <person name="de Brujin I."/>
            <person name="Lundin D."/>
            <person name="Andersson A."/>
            <person name="Bertilsson S."/>
            <person name="Dopson M."/>
        </authorList>
    </citation>
    <scope>NUCLEOTIDE SEQUENCE</scope>
    <source>
        <strain evidence="4">MM415A00774</strain>
        <strain evidence="3">MM415B01232</strain>
        <strain evidence="2">TM448A00733</strain>
        <strain evidence="5">TM448B00934</strain>
    </source>
</reference>
<accession>A0A6H1ZJZ2</accession>
<feature type="compositionally biased region" description="Basic and acidic residues" evidence="1">
    <location>
        <begin position="70"/>
        <end position="79"/>
    </location>
</feature>
<dbReference type="AlphaFoldDB" id="A0A6H1ZJZ2"/>
<evidence type="ECO:0000313" key="2">
    <source>
        <dbReference type="EMBL" id="QJA47751.1"/>
    </source>
</evidence>
<feature type="region of interest" description="Disordered" evidence="1">
    <location>
        <begin position="60"/>
        <end position="79"/>
    </location>
</feature>
<dbReference type="EMBL" id="MT142407">
    <property type="protein sequence ID" value="QJA80112.1"/>
    <property type="molecule type" value="Genomic_DNA"/>
</dbReference>
<dbReference type="EMBL" id="MT141384">
    <property type="protein sequence ID" value="QJA59769.1"/>
    <property type="molecule type" value="Genomic_DNA"/>
</dbReference>
<organism evidence="2">
    <name type="scientific">viral metagenome</name>
    <dbReference type="NCBI Taxonomy" id="1070528"/>
    <lineage>
        <taxon>unclassified sequences</taxon>
        <taxon>metagenomes</taxon>
        <taxon>organismal metagenomes</taxon>
    </lineage>
</organism>
<evidence type="ECO:0000313" key="3">
    <source>
        <dbReference type="EMBL" id="QJA59769.1"/>
    </source>
</evidence>
<name>A0A6H1ZJZ2_9ZZZZ</name>
<gene>
    <name evidence="4" type="ORF">MM415A00774_0009</name>
    <name evidence="3" type="ORF">MM415B01232_0005</name>
    <name evidence="2" type="ORF">TM448A00733_0012</name>
    <name evidence="5" type="ORF">TM448B00934_0009</name>
</gene>
<dbReference type="EMBL" id="MT144055">
    <property type="protein sequence ID" value="QJA47751.1"/>
    <property type="molecule type" value="Genomic_DNA"/>
</dbReference>
<protein>
    <submittedName>
        <fullName evidence="2">Uncharacterized protein</fullName>
    </submittedName>
</protein>
<sequence length="96" mass="11041">MDKKKELQTAITDFRKKYIGELEKCLKVAIEVRDDKKASPRDRNEAVKTISRLLGSLQPERIAPPQKQTSAKEAELPKEKQELIQQKIEAILGQRK</sequence>